<evidence type="ECO:0000313" key="1">
    <source>
        <dbReference type="EMBL" id="MFC3851113.1"/>
    </source>
</evidence>
<proteinExistence type="predicted"/>
<protein>
    <submittedName>
        <fullName evidence="1">Uncharacterized protein</fullName>
    </submittedName>
</protein>
<evidence type="ECO:0000313" key="2">
    <source>
        <dbReference type="Proteomes" id="UP001595751"/>
    </source>
</evidence>
<accession>A0ABV7ZTI5</accession>
<reference evidence="2" key="1">
    <citation type="journal article" date="2019" name="Int. J. Syst. Evol. Microbiol.">
        <title>The Global Catalogue of Microorganisms (GCM) 10K type strain sequencing project: providing services to taxonomists for standard genome sequencing and annotation.</title>
        <authorList>
            <consortium name="The Broad Institute Genomics Platform"/>
            <consortium name="The Broad Institute Genome Sequencing Center for Infectious Disease"/>
            <person name="Wu L."/>
            <person name="Ma J."/>
        </authorList>
    </citation>
    <scope>NUCLEOTIDE SEQUENCE [LARGE SCALE GENOMIC DNA]</scope>
    <source>
        <strain evidence="2">CCUG 53252</strain>
    </source>
</reference>
<keyword evidence="2" id="KW-1185">Reference proteome</keyword>
<comment type="caution">
    <text evidence="1">The sequence shown here is derived from an EMBL/GenBank/DDBJ whole genome shotgun (WGS) entry which is preliminary data.</text>
</comment>
<name>A0ABV7ZTI5_9CORY</name>
<gene>
    <name evidence="1" type="ORF">ACFORJ_13195</name>
</gene>
<organism evidence="1 2">
    <name type="scientific">Corynebacterium hansenii</name>
    <dbReference type="NCBI Taxonomy" id="394964"/>
    <lineage>
        <taxon>Bacteria</taxon>
        <taxon>Bacillati</taxon>
        <taxon>Actinomycetota</taxon>
        <taxon>Actinomycetes</taxon>
        <taxon>Mycobacteriales</taxon>
        <taxon>Corynebacteriaceae</taxon>
        <taxon>Corynebacterium</taxon>
    </lineage>
</organism>
<dbReference type="Proteomes" id="UP001595751">
    <property type="component" value="Unassembled WGS sequence"/>
</dbReference>
<dbReference type="EMBL" id="JBHRZN010000006">
    <property type="protein sequence ID" value="MFC3851113.1"/>
    <property type="molecule type" value="Genomic_DNA"/>
</dbReference>
<sequence length="235" mass="24094">MTRRLLLIPGAPLMVPELSGADSGAAEVRAEVLAAARRVLRPAAGDGSGGSRPLIVRRPDDRFATSHAGSFRAWGAGVEVGGGTHLPELVARWVIRETGLDPEHVDVAAQLPDPFEPGGGDGADVAAPIVVVAEGPAALTARAPLTLLPEAEPIDDACAAIAAGEFGGEPGDDPFGAFGPAACDRVGLHTMGVWQALASFGAELKSGARSFAARATYRGAPHGVGYHVAEWEWES</sequence>
<dbReference type="RefSeq" id="WP_290292848.1">
    <property type="nucleotide sequence ID" value="NZ_CP047211.1"/>
</dbReference>